<proteinExistence type="predicted"/>
<organism evidence="2 3">
    <name type="scientific">Flemingia macrophylla</name>
    <dbReference type="NCBI Taxonomy" id="520843"/>
    <lineage>
        <taxon>Eukaryota</taxon>
        <taxon>Viridiplantae</taxon>
        <taxon>Streptophyta</taxon>
        <taxon>Embryophyta</taxon>
        <taxon>Tracheophyta</taxon>
        <taxon>Spermatophyta</taxon>
        <taxon>Magnoliopsida</taxon>
        <taxon>eudicotyledons</taxon>
        <taxon>Gunneridae</taxon>
        <taxon>Pentapetalae</taxon>
        <taxon>rosids</taxon>
        <taxon>fabids</taxon>
        <taxon>Fabales</taxon>
        <taxon>Fabaceae</taxon>
        <taxon>Papilionoideae</taxon>
        <taxon>50 kb inversion clade</taxon>
        <taxon>NPAAA clade</taxon>
        <taxon>indigoferoid/millettioid clade</taxon>
        <taxon>Phaseoleae</taxon>
        <taxon>Flemingia</taxon>
    </lineage>
</organism>
<name>A0ABD1M0C0_9FABA</name>
<keyword evidence="1" id="KW-1133">Transmembrane helix</keyword>
<keyword evidence="1" id="KW-0812">Transmembrane</keyword>
<comment type="caution">
    <text evidence="2">The sequence shown here is derived from an EMBL/GenBank/DDBJ whole genome shotgun (WGS) entry which is preliminary data.</text>
</comment>
<keyword evidence="3" id="KW-1185">Reference proteome</keyword>
<gene>
    <name evidence="2" type="ORF">Fmac_022643</name>
</gene>
<reference evidence="2 3" key="1">
    <citation type="submission" date="2024-08" db="EMBL/GenBank/DDBJ databases">
        <title>Insights into the chromosomal genome structure of Flemingia macrophylla.</title>
        <authorList>
            <person name="Ding Y."/>
            <person name="Zhao Y."/>
            <person name="Bi W."/>
            <person name="Wu M."/>
            <person name="Zhao G."/>
            <person name="Gong Y."/>
            <person name="Li W."/>
            <person name="Zhang P."/>
        </authorList>
    </citation>
    <scope>NUCLEOTIDE SEQUENCE [LARGE SCALE GENOMIC DNA]</scope>
    <source>
        <strain evidence="2">DYQJB</strain>
        <tissue evidence="2">Leaf</tissue>
    </source>
</reference>
<protein>
    <submittedName>
        <fullName evidence="2">Uncharacterized protein</fullName>
    </submittedName>
</protein>
<accession>A0ABD1M0C0</accession>
<evidence type="ECO:0000313" key="3">
    <source>
        <dbReference type="Proteomes" id="UP001603857"/>
    </source>
</evidence>
<keyword evidence="1" id="KW-0472">Membrane</keyword>
<dbReference type="EMBL" id="JBGMDY010000007">
    <property type="protein sequence ID" value="KAL2329216.1"/>
    <property type="molecule type" value="Genomic_DNA"/>
</dbReference>
<dbReference type="AlphaFoldDB" id="A0ABD1M0C0"/>
<evidence type="ECO:0000313" key="2">
    <source>
        <dbReference type="EMBL" id="KAL2329216.1"/>
    </source>
</evidence>
<dbReference type="Proteomes" id="UP001603857">
    <property type="component" value="Unassembled WGS sequence"/>
</dbReference>
<sequence>MSNENFEAMRAKAKECEDLVEKKEAIVMAELQQIYARKNEVDRKVETNLKAIKETKAAIETTLWSAEMADSAKAAIEIKLMRYHQQQQKIWLVLVCAAVALAETISGVARTATASVA</sequence>
<evidence type="ECO:0000256" key="1">
    <source>
        <dbReference type="SAM" id="Phobius"/>
    </source>
</evidence>
<feature type="transmembrane region" description="Helical" evidence="1">
    <location>
        <begin position="90"/>
        <end position="109"/>
    </location>
</feature>